<sequence>MKTLYFDTLPSTQLYLKELIKTTKPTLPLAVVCEIQTEGMGSRDNTWTSLKGNLFLSFALPLSALPKDLKLESSSIYFSYILKETLEEFGSKVFLKWPNDLYINEDKIGGMITNVVNNTIVCGVGLNLIKSCNGFTCLDLELDKNIILKSYFKNIEKKPLWKQVFSKYKIKFCTNQNFFTHVKGLKVSLSEAVLENDGSLNINGERIYSLR</sequence>
<dbReference type="GO" id="GO:0004077">
    <property type="term" value="F:biotin--[biotin carboxyl-carrier protein] ligase activity"/>
    <property type="evidence" value="ECO:0007669"/>
    <property type="project" value="UniProtKB-EC"/>
</dbReference>
<dbReference type="Pfam" id="PF03099">
    <property type="entry name" value="BPL_LplA_LipB"/>
    <property type="match status" value="1"/>
</dbReference>
<evidence type="ECO:0000256" key="1">
    <source>
        <dbReference type="ARBA" id="ARBA00022598"/>
    </source>
</evidence>
<dbReference type="PROSITE" id="PS51733">
    <property type="entry name" value="BPL_LPL_CATALYTIC"/>
    <property type="match status" value="1"/>
</dbReference>
<protein>
    <submittedName>
        <fullName evidence="3">Biotin-protein ligase</fullName>
        <ecNumber evidence="3">6.3.4.15</ecNumber>
    </submittedName>
</protein>
<dbReference type="NCBIfam" id="TIGR00121">
    <property type="entry name" value="birA_ligase"/>
    <property type="match status" value="1"/>
</dbReference>
<evidence type="ECO:0000259" key="2">
    <source>
        <dbReference type="PROSITE" id="PS51733"/>
    </source>
</evidence>
<dbReference type="PANTHER" id="PTHR12835">
    <property type="entry name" value="BIOTIN PROTEIN LIGASE"/>
    <property type="match status" value="1"/>
</dbReference>
<dbReference type="Gene3D" id="3.30.930.10">
    <property type="entry name" value="Bira Bifunctional Protein, Domain 2"/>
    <property type="match status" value="1"/>
</dbReference>
<gene>
    <name evidence="3" type="ORF">MNB_SM-4-1048</name>
</gene>
<dbReference type="InterPro" id="IPR004408">
    <property type="entry name" value="Biotin_CoA_COase_ligase"/>
</dbReference>
<feature type="domain" description="BPL/LPL catalytic" evidence="2">
    <location>
        <begin position="1"/>
        <end position="180"/>
    </location>
</feature>
<evidence type="ECO:0000313" key="3">
    <source>
        <dbReference type="EMBL" id="SFV65985.1"/>
    </source>
</evidence>
<dbReference type="EC" id="6.3.4.15" evidence="3"/>
<dbReference type="GO" id="GO:0005737">
    <property type="term" value="C:cytoplasm"/>
    <property type="evidence" value="ECO:0007669"/>
    <property type="project" value="TreeGrafter"/>
</dbReference>
<reference evidence="3" key="1">
    <citation type="submission" date="2016-10" db="EMBL/GenBank/DDBJ databases">
        <authorList>
            <person name="de Groot N.N."/>
        </authorList>
    </citation>
    <scope>NUCLEOTIDE SEQUENCE</scope>
</reference>
<dbReference type="PANTHER" id="PTHR12835:SF5">
    <property type="entry name" value="BIOTIN--PROTEIN LIGASE"/>
    <property type="match status" value="1"/>
</dbReference>
<dbReference type="InterPro" id="IPR004143">
    <property type="entry name" value="BPL_LPL_catalytic"/>
</dbReference>
<name>A0A1W1CJT4_9ZZZZ</name>
<proteinExistence type="predicted"/>
<dbReference type="AlphaFoldDB" id="A0A1W1CJT4"/>
<accession>A0A1W1CJT4</accession>
<dbReference type="NCBIfam" id="NF006294">
    <property type="entry name" value="PRK08477.1"/>
    <property type="match status" value="1"/>
</dbReference>
<dbReference type="EMBL" id="FPHF01000089">
    <property type="protein sequence ID" value="SFV65985.1"/>
    <property type="molecule type" value="Genomic_DNA"/>
</dbReference>
<dbReference type="SUPFAM" id="SSF55681">
    <property type="entry name" value="Class II aaRS and biotin synthetases"/>
    <property type="match status" value="1"/>
</dbReference>
<organism evidence="3">
    <name type="scientific">hydrothermal vent metagenome</name>
    <dbReference type="NCBI Taxonomy" id="652676"/>
    <lineage>
        <taxon>unclassified sequences</taxon>
        <taxon>metagenomes</taxon>
        <taxon>ecological metagenomes</taxon>
    </lineage>
</organism>
<keyword evidence="1 3" id="KW-0436">Ligase</keyword>
<dbReference type="InterPro" id="IPR045864">
    <property type="entry name" value="aa-tRNA-synth_II/BPL/LPL"/>
</dbReference>